<keyword evidence="3" id="KW-0547">Nucleotide-binding</keyword>
<evidence type="ECO:0000259" key="8">
    <source>
        <dbReference type="PROSITE" id="PS50893"/>
    </source>
</evidence>
<feature type="transmembrane region" description="Helical" evidence="7">
    <location>
        <begin position="158"/>
        <end position="186"/>
    </location>
</feature>
<evidence type="ECO:0000256" key="1">
    <source>
        <dbReference type="ARBA" id="ARBA00004651"/>
    </source>
</evidence>
<sequence length="601" mass="67947">MSLRFFSVLGNTPRLLRLVWSASPRWLLLSLLTTLSASVLPAVQLYIGKLIIDRIIDTIGQPSSEWSPIFILVFTVFGLHLLSDSLKSLSSYTDQILGDRFNLYASQLLLKQAVYLDLAHYELPEFYDLLSRAQQSGSTYPVRALTYFTSFLGQTLKLLTLLGLIISFSPLATIILMLSSFPAFMISVQFSGKRFKILRKQTQSGRFADYLQRILTHQDFVKEIRLFNLSNHLLEKWRQIRWEFNMEAEEMSRQQVFALISSNLISKLGFYFTYVWIIAATLSAEITIGSLTMYSGAFRQSQSSIQGLLEEIAKLYEVNLYVSQFFDFLALKPYVKNPPNPQAFPCPLHQGLEFKNVSFTYLGASKPTLKNINLSIAPEESIALVGRNGAGKTTLLKLLTRFYDVTSGEILIDNIPINQLDLKDLRQNIGVIFQDFARYHLSISDNIGFGNIDEYDNQERIRKAGVDAGADSVIEVLEDGYETLLGKIFPGGRELSGGQWQKVGLARAFMTPAQILILDEPTAALDAIAEYDLFQRFRKLAAGKITFLVSHRFSTVRMADRIIVLDNGSIQEMGSHEQLMDLNGIYAQMFRLQSSSYEDLS</sequence>
<dbReference type="SMART" id="SM00382">
    <property type="entry name" value="AAA"/>
    <property type="match status" value="1"/>
</dbReference>
<dbReference type="InterPro" id="IPR036640">
    <property type="entry name" value="ABC1_TM_sf"/>
</dbReference>
<name>A0ABT7AU25_9CYAN</name>
<dbReference type="InterPro" id="IPR003593">
    <property type="entry name" value="AAA+_ATPase"/>
</dbReference>
<feature type="transmembrane region" description="Helical" evidence="7">
    <location>
        <begin position="26"/>
        <end position="46"/>
    </location>
</feature>
<dbReference type="Gene3D" id="3.40.50.300">
    <property type="entry name" value="P-loop containing nucleotide triphosphate hydrolases"/>
    <property type="match status" value="1"/>
</dbReference>
<dbReference type="InterPro" id="IPR003439">
    <property type="entry name" value="ABC_transporter-like_ATP-bd"/>
</dbReference>
<dbReference type="SUPFAM" id="SSF52540">
    <property type="entry name" value="P-loop containing nucleoside triphosphate hydrolases"/>
    <property type="match status" value="1"/>
</dbReference>
<comment type="caution">
    <text evidence="10">The sequence shown here is derived from an EMBL/GenBank/DDBJ whole genome shotgun (WGS) entry which is preliminary data.</text>
</comment>
<feature type="domain" description="ABC transmembrane type-1" evidence="9">
    <location>
        <begin position="28"/>
        <end position="317"/>
    </location>
</feature>
<gene>
    <name evidence="10" type="ORF">PMG71_13225</name>
</gene>
<evidence type="ECO:0000256" key="6">
    <source>
        <dbReference type="ARBA" id="ARBA00023136"/>
    </source>
</evidence>
<feature type="domain" description="ABC transporter" evidence="8">
    <location>
        <begin position="352"/>
        <end position="592"/>
    </location>
</feature>
<evidence type="ECO:0000256" key="2">
    <source>
        <dbReference type="ARBA" id="ARBA00022692"/>
    </source>
</evidence>
<protein>
    <submittedName>
        <fullName evidence="10">ABC transporter ATP-binding protein</fullName>
    </submittedName>
</protein>
<keyword evidence="2 7" id="KW-0812">Transmembrane</keyword>
<keyword evidence="11" id="KW-1185">Reference proteome</keyword>
<dbReference type="InterPro" id="IPR011527">
    <property type="entry name" value="ABC1_TM_dom"/>
</dbReference>
<keyword evidence="4 10" id="KW-0067">ATP-binding</keyword>
<dbReference type="RefSeq" id="WP_283754152.1">
    <property type="nucleotide sequence ID" value="NZ_JAQOSP010000088.1"/>
</dbReference>
<evidence type="ECO:0000259" key="9">
    <source>
        <dbReference type="PROSITE" id="PS50929"/>
    </source>
</evidence>
<reference evidence="10 11" key="1">
    <citation type="submission" date="2023-01" db="EMBL/GenBank/DDBJ databases">
        <title>Novel diversity within Roseofilum (Cyanobacteria; Desertifilaceae) from marine benthic mats with descriptions of four novel species.</title>
        <authorList>
            <person name="Wang Y."/>
            <person name="Berthold D.E."/>
            <person name="Hu J."/>
            <person name="Lefler F.W."/>
            <person name="Laughinghouse H.D. IV."/>
        </authorList>
    </citation>
    <scope>NUCLEOTIDE SEQUENCE [LARGE SCALE GENOMIC DNA]</scope>
    <source>
        <strain evidence="10 11">BLCC-M154</strain>
    </source>
</reference>
<evidence type="ECO:0000256" key="7">
    <source>
        <dbReference type="SAM" id="Phobius"/>
    </source>
</evidence>
<dbReference type="Gene3D" id="1.20.1560.10">
    <property type="entry name" value="ABC transporter type 1, transmembrane domain"/>
    <property type="match status" value="1"/>
</dbReference>
<keyword evidence="6 7" id="KW-0472">Membrane</keyword>
<dbReference type="Pfam" id="PF00005">
    <property type="entry name" value="ABC_tran"/>
    <property type="match status" value="1"/>
</dbReference>
<evidence type="ECO:0000256" key="5">
    <source>
        <dbReference type="ARBA" id="ARBA00022989"/>
    </source>
</evidence>
<dbReference type="PROSITE" id="PS50929">
    <property type="entry name" value="ABC_TM1F"/>
    <property type="match status" value="1"/>
</dbReference>
<evidence type="ECO:0000256" key="4">
    <source>
        <dbReference type="ARBA" id="ARBA00022840"/>
    </source>
</evidence>
<dbReference type="Proteomes" id="UP001235303">
    <property type="component" value="Unassembled WGS sequence"/>
</dbReference>
<dbReference type="PANTHER" id="PTHR43394:SF1">
    <property type="entry name" value="ATP-BINDING CASSETTE SUB-FAMILY B MEMBER 10, MITOCHONDRIAL"/>
    <property type="match status" value="1"/>
</dbReference>
<dbReference type="InterPro" id="IPR017871">
    <property type="entry name" value="ABC_transporter-like_CS"/>
</dbReference>
<dbReference type="InterPro" id="IPR039421">
    <property type="entry name" value="Type_1_exporter"/>
</dbReference>
<dbReference type="PANTHER" id="PTHR43394">
    <property type="entry name" value="ATP-DEPENDENT PERMEASE MDL1, MITOCHONDRIAL"/>
    <property type="match status" value="1"/>
</dbReference>
<dbReference type="PROSITE" id="PS00211">
    <property type="entry name" value="ABC_TRANSPORTER_1"/>
    <property type="match status" value="1"/>
</dbReference>
<dbReference type="EMBL" id="JAQOSP010000088">
    <property type="protein sequence ID" value="MDJ1170394.1"/>
    <property type="molecule type" value="Genomic_DNA"/>
</dbReference>
<evidence type="ECO:0000313" key="10">
    <source>
        <dbReference type="EMBL" id="MDJ1170394.1"/>
    </source>
</evidence>
<evidence type="ECO:0000313" key="11">
    <source>
        <dbReference type="Proteomes" id="UP001235303"/>
    </source>
</evidence>
<dbReference type="GO" id="GO:0005524">
    <property type="term" value="F:ATP binding"/>
    <property type="evidence" value="ECO:0007669"/>
    <property type="project" value="UniProtKB-KW"/>
</dbReference>
<dbReference type="InterPro" id="IPR027417">
    <property type="entry name" value="P-loop_NTPase"/>
</dbReference>
<dbReference type="PROSITE" id="PS50893">
    <property type="entry name" value="ABC_TRANSPORTER_2"/>
    <property type="match status" value="1"/>
</dbReference>
<organism evidence="10 11">
    <name type="scientific">Roseofilum acuticapitatum BLCC-M154</name>
    <dbReference type="NCBI Taxonomy" id="3022444"/>
    <lineage>
        <taxon>Bacteria</taxon>
        <taxon>Bacillati</taxon>
        <taxon>Cyanobacteriota</taxon>
        <taxon>Cyanophyceae</taxon>
        <taxon>Desertifilales</taxon>
        <taxon>Desertifilaceae</taxon>
        <taxon>Roseofilum</taxon>
        <taxon>Roseofilum acuticapitatum</taxon>
    </lineage>
</organism>
<comment type="subcellular location">
    <subcellularLocation>
        <location evidence="1">Cell membrane</location>
        <topology evidence="1">Multi-pass membrane protein</topology>
    </subcellularLocation>
</comment>
<dbReference type="SUPFAM" id="SSF90123">
    <property type="entry name" value="ABC transporter transmembrane region"/>
    <property type="match status" value="1"/>
</dbReference>
<proteinExistence type="predicted"/>
<accession>A0ABT7AU25</accession>
<keyword evidence="5 7" id="KW-1133">Transmembrane helix</keyword>
<evidence type="ECO:0000256" key="3">
    <source>
        <dbReference type="ARBA" id="ARBA00022741"/>
    </source>
</evidence>